<feature type="signal peptide" evidence="1">
    <location>
        <begin position="1"/>
        <end position="22"/>
    </location>
</feature>
<sequence length="351" mass="36618">MRALIAWLCLLLAVPVGTPARAEFRQHPGLCAASVALAWPEDGFAGILVASATEGRLRLLAPAGGAAPRRLGDDLGAFLRQGRRGQEAGLRAGAWLGGRIYWIGRAGAARRGGKGGQQATPDLLFATTVRRNGDGAVVLAPLGLPLELQPALARARLGEDDGEPDTTEAELQGLVVAGLVAGPGGASLLLVLRQPQHEGRAALLPFVNPVAVVEQGAEPVFGEPLPLDLGGMEIRAIVHAPARGEYVILAGADPAAPRGEAEATGRRRSGLFRWSGRPQERPVPLAGTAPALAGLHDLPGGFVPAALVVHPSGRQALLLGDDTEREMRPGLRCRQLPPARRHLRSVVLDLP</sequence>
<accession>A0A5M6ISB8</accession>
<evidence type="ECO:0000313" key="3">
    <source>
        <dbReference type="Proteomes" id="UP000325255"/>
    </source>
</evidence>
<protein>
    <recommendedName>
        <fullName evidence="4">DUF3616 domain-containing protein</fullName>
    </recommendedName>
</protein>
<evidence type="ECO:0000256" key="1">
    <source>
        <dbReference type="SAM" id="SignalP"/>
    </source>
</evidence>
<organism evidence="2 3">
    <name type="scientific">Rhodovastum atsumiense</name>
    <dbReference type="NCBI Taxonomy" id="504468"/>
    <lineage>
        <taxon>Bacteria</taxon>
        <taxon>Pseudomonadati</taxon>
        <taxon>Pseudomonadota</taxon>
        <taxon>Alphaproteobacteria</taxon>
        <taxon>Acetobacterales</taxon>
        <taxon>Acetobacteraceae</taxon>
        <taxon>Rhodovastum</taxon>
    </lineage>
</organism>
<dbReference type="EMBL" id="VWPK01000023">
    <property type="protein sequence ID" value="KAA5611203.1"/>
    <property type="molecule type" value="Genomic_DNA"/>
</dbReference>
<proteinExistence type="predicted"/>
<feature type="chain" id="PRO_5024327633" description="DUF3616 domain-containing protein" evidence="1">
    <location>
        <begin position="23"/>
        <end position="351"/>
    </location>
</feature>
<keyword evidence="1" id="KW-0732">Signal</keyword>
<reference evidence="2 3" key="1">
    <citation type="submission" date="2019-09" db="EMBL/GenBank/DDBJ databases">
        <title>Genome sequence of Rhodovastum atsumiense, a diverse member of the Acetobacteraceae family of non-sulfur purple photosynthetic bacteria.</title>
        <authorList>
            <person name="Meyer T."/>
            <person name="Kyndt J."/>
        </authorList>
    </citation>
    <scope>NUCLEOTIDE SEQUENCE [LARGE SCALE GENOMIC DNA]</scope>
    <source>
        <strain evidence="2 3">DSM 21279</strain>
    </source>
</reference>
<dbReference type="OrthoDB" id="5560405at2"/>
<name>A0A5M6ISB8_9PROT</name>
<keyword evidence="3" id="KW-1185">Reference proteome</keyword>
<dbReference type="RefSeq" id="WP_150041766.1">
    <property type="nucleotide sequence ID" value="NZ_VWPK01000023.1"/>
</dbReference>
<evidence type="ECO:0000313" key="2">
    <source>
        <dbReference type="EMBL" id="KAA5611203.1"/>
    </source>
</evidence>
<comment type="caution">
    <text evidence="2">The sequence shown here is derived from an EMBL/GenBank/DDBJ whole genome shotgun (WGS) entry which is preliminary data.</text>
</comment>
<dbReference type="Proteomes" id="UP000325255">
    <property type="component" value="Unassembled WGS sequence"/>
</dbReference>
<evidence type="ECO:0008006" key="4">
    <source>
        <dbReference type="Google" id="ProtNLM"/>
    </source>
</evidence>
<dbReference type="AlphaFoldDB" id="A0A5M6ISB8"/>
<gene>
    <name evidence="2" type="ORF">F1189_15655</name>
</gene>